<name>A0A2N1PTV6_9BACT</name>
<organism evidence="1 2">
    <name type="scientific">Candidatus Wallbacteria bacterium HGW-Wallbacteria-1</name>
    <dbReference type="NCBI Taxonomy" id="2013854"/>
    <lineage>
        <taxon>Bacteria</taxon>
        <taxon>Candidatus Walliibacteriota</taxon>
    </lineage>
</organism>
<dbReference type="EMBL" id="PGXC01000002">
    <property type="protein sequence ID" value="PKK91783.1"/>
    <property type="molecule type" value="Genomic_DNA"/>
</dbReference>
<evidence type="ECO:0000313" key="2">
    <source>
        <dbReference type="Proteomes" id="UP000233256"/>
    </source>
</evidence>
<gene>
    <name evidence="1" type="ORF">CVV64_03725</name>
</gene>
<dbReference type="AlphaFoldDB" id="A0A2N1PTV6"/>
<protein>
    <submittedName>
        <fullName evidence="1">Uncharacterized protein</fullName>
    </submittedName>
</protein>
<accession>A0A2N1PTV6</accession>
<evidence type="ECO:0000313" key="1">
    <source>
        <dbReference type="EMBL" id="PKK91783.1"/>
    </source>
</evidence>
<reference evidence="1 2" key="1">
    <citation type="journal article" date="2017" name="ISME J.">
        <title>Potential for microbial H2 and metal transformations associated with novel bacteria and archaea in deep terrestrial subsurface sediments.</title>
        <authorList>
            <person name="Hernsdorf A.W."/>
            <person name="Amano Y."/>
            <person name="Miyakawa K."/>
            <person name="Ise K."/>
            <person name="Suzuki Y."/>
            <person name="Anantharaman K."/>
            <person name="Probst A."/>
            <person name="Burstein D."/>
            <person name="Thomas B.C."/>
            <person name="Banfield J.F."/>
        </authorList>
    </citation>
    <scope>NUCLEOTIDE SEQUENCE [LARGE SCALE GENOMIC DNA]</scope>
    <source>
        <strain evidence="1">HGW-Wallbacteria-1</strain>
    </source>
</reference>
<sequence>MIINRPRQIPDIPLKKNLWHSGFNDLKKNILSLFFTFVISTPLRDFNLQRSKLPQIRHRFDADTA</sequence>
<dbReference type="Proteomes" id="UP000233256">
    <property type="component" value="Unassembled WGS sequence"/>
</dbReference>
<proteinExistence type="predicted"/>
<comment type="caution">
    <text evidence="1">The sequence shown here is derived from an EMBL/GenBank/DDBJ whole genome shotgun (WGS) entry which is preliminary data.</text>
</comment>